<sequence>MSKKQKLQLSWIGKENRPKLEPRILLEDPAKSYHATHRVASARNRDRPQFAKIATCGSISRGPREIPADFEVAGESAVPEVRLALLDEGGHAFLLVFQPEAGMEGAALEEEDDAGDQAGLLGSTASMKRAVRHRSIALALYIGAITGSRTVLMRSLLRVMKWGRQNKRGPSALPPSAESEGRMLPAEILRSTFFLHTCLCAFGSGWTQLESGRCGRRNLRFRGSLNQEYSFIPLRLDDIKENN</sequence>
<dbReference type="AlphaFoldDB" id="A0A9D7LL54"/>
<evidence type="ECO:0000313" key="2">
    <source>
        <dbReference type="EMBL" id="MBK8889825.1"/>
    </source>
</evidence>
<evidence type="ECO:0000256" key="1">
    <source>
        <dbReference type="SAM" id="Phobius"/>
    </source>
</evidence>
<gene>
    <name evidence="2" type="ORF">IPN75_05225</name>
</gene>
<keyword evidence="1" id="KW-1133">Transmembrane helix</keyword>
<proteinExistence type="predicted"/>
<keyword evidence="1" id="KW-0472">Membrane</keyword>
<dbReference type="EMBL" id="JADKBR010000003">
    <property type="protein sequence ID" value="MBK8889825.1"/>
    <property type="molecule type" value="Genomic_DNA"/>
</dbReference>
<evidence type="ECO:0000313" key="3">
    <source>
        <dbReference type="Proteomes" id="UP000808146"/>
    </source>
</evidence>
<name>A0A9D7LL54_9RHOO</name>
<feature type="transmembrane region" description="Helical" evidence="1">
    <location>
        <begin position="136"/>
        <end position="157"/>
    </location>
</feature>
<protein>
    <submittedName>
        <fullName evidence="2">Uncharacterized protein</fullName>
    </submittedName>
</protein>
<comment type="caution">
    <text evidence="2">The sequence shown here is derived from an EMBL/GenBank/DDBJ whole genome shotgun (WGS) entry which is preliminary data.</text>
</comment>
<keyword evidence="1" id="KW-0812">Transmembrane</keyword>
<accession>A0A9D7LL54</accession>
<dbReference type="Proteomes" id="UP000808146">
    <property type="component" value="Unassembled WGS sequence"/>
</dbReference>
<organism evidence="2 3">
    <name type="scientific">Candidatus Dechloromonas phosphorivorans</name>
    <dbReference type="NCBI Taxonomy" id="2899244"/>
    <lineage>
        <taxon>Bacteria</taxon>
        <taxon>Pseudomonadati</taxon>
        <taxon>Pseudomonadota</taxon>
        <taxon>Betaproteobacteria</taxon>
        <taxon>Rhodocyclales</taxon>
        <taxon>Azonexaceae</taxon>
        <taxon>Dechloromonas</taxon>
    </lineage>
</organism>
<reference evidence="2" key="1">
    <citation type="submission" date="2020-10" db="EMBL/GenBank/DDBJ databases">
        <title>Connecting structure to function with the recovery of over 1000 high-quality activated sludge metagenome-assembled genomes encoding full-length rRNA genes using long-read sequencing.</title>
        <authorList>
            <person name="Singleton C.M."/>
            <person name="Petriglieri F."/>
            <person name="Kristensen J.M."/>
            <person name="Kirkegaard R.H."/>
            <person name="Michaelsen T.Y."/>
            <person name="Andersen M.H."/>
            <person name="Karst S.M."/>
            <person name="Dueholm M.S."/>
            <person name="Nielsen P.H."/>
            <person name="Albertsen M."/>
        </authorList>
    </citation>
    <scope>NUCLEOTIDE SEQUENCE</scope>
    <source>
        <strain evidence="2">OdNE_18-Q3-R46-58_BAT3C.305</strain>
    </source>
</reference>